<evidence type="ECO:0000313" key="2">
    <source>
        <dbReference type="EnsemblMetazoa" id="GBRI013523-PA"/>
    </source>
</evidence>
<feature type="domain" description="UBE2O-like SH3-C" evidence="1">
    <location>
        <begin position="32"/>
        <end position="69"/>
    </location>
</feature>
<evidence type="ECO:0000313" key="3">
    <source>
        <dbReference type="Proteomes" id="UP000091820"/>
    </source>
</evidence>
<dbReference type="VEuPathDB" id="VectorBase:GBRI013523"/>
<sequence length="438" mass="49311">MVNGYTSTDEPQLTYEGDSEVSVYGLKDHPEFQYRPGTIVIPVANFVGEDAKCMAGQVINNFVDGRSSIRDSEDSWETESENSEYGGIGSNNIQAFLSKWQILLNIEKARVDVNRLEEIFKINSNLQNPEVINKLLNVYKTCRCMDRLLNTNFFHEDNFNGLIERERETLKSANVVVNLVQNNQLLHQSLEASAAKEFSPKVLPSEEYTECIVENVKDEVKTDRFVYETEKATVSEDAICEENITASKNNQYNAEKNELLNIVLTTTIDSSSKDDSGDFSRNENDNGCSISSLDVTNAETNCSLIKVIENQQSVSNSSIELLEDGVPKLVCVRFCSLLKDQIVQLIKLIDEKYFEDDYQTLSAVVEIGDVTSEATGQIEKIDSTEEYVACRINHTGSFHAREASTSTYTVPSECFQILATAPKNHKYHLKIFRPNNTQ</sequence>
<dbReference type="AlphaFoldDB" id="A0A1A9WBM2"/>
<reference evidence="3" key="1">
    <citation type="submission" date="2014-03" db="EMBL/GenBank/DDBJ databases">
        <authorList>
            <person name="Aksoy S."/>
            <person name="Warren W."/>
            <person name="Wilson R.K."/>
        </authorList>
    </citation>
    <scope>NUCLEOTIDE SEQUENCE [LARGE SCALE GENOMIC DNA]</scope>
    <source>
        <strain evidence="3">IAEA</strain>
    </source>
</reference>
<reference evidence="2" key="2">
    <citation type="submission" date="2020-05" db="UniProtKB">
        <authorList>
            <consortium name="EnsemblMetazoa"/>
        </authorList>
    </citation>
    <scope>IDENTIFICATION</scope>
    <source>
        <strain evidence="2">IAEA</strain>
    </source>
</reference>
<proteinExistence type="predicted"/>
<dbReference type="EnsemblMetazoa" id="GBRI013523-RA">
    <property type="protein sequence ID" value="GBRI013523-PA"/>
    <property type="gene ID" value="GBRI013523"/>
</dbReference>
<dbReference type="InterPro" id="IPR057734">
    <property type="entry name" value="UBE2O-like_SH3-C"/>
</dbReference>
<name>A0A1A9WBM2_9MUSC</name>
<keyword evidence="3" id="KW-1185">Reference proteome</keyword>
<dbReference type="Pfam" id="PF23044">
    <property type="entry name" value="SH3-C_UBE2O"/>
    <property type="match status" value="1"/>
</dbReference>
<dbReference type="STRING" id="37001.A0A1A9WBM2"/>
<organism evidence="2 3">
    <name type="scientific">Glossina brevipalpis</name>
    <dbReference type="NCBI Taxonomy" id="37001"/>
    <lineage>
        <taxon>Eukaryota</taxon>
        <taxon>Metazoa</taxon>
        <taxon>Ecdysozoa</taxon>
        <taxon>Arthropoda</taxon>
        <taxon>Hexapoda</taxon>
        <taxon>Insecta</taxon>
        <taxon>Pterygota</taxon>
        <taxon>Neoptera</taxon>
        <taxon>Endopterygota</taxon>
        <taxon>Diptera</taxon>
        <taxon>Brachycera</taxon>
        <taxon>Muscomorpha</taxon>
        <taxon>Hippoboscoidea</taxon>
        <taxon>Glossinidae</taxon>
        <taxon>Glossina</taxon>
    </lineage>
</organism>
<evidence type="ECO:0000259" key="1">
    <source>
        <dbReference type="Pfam" id="PF23044"/>
    </source>
</evidence>
<protein>
    <recommendedName>
        <fullName evidence="1">UBE2O-like SH3-C domain-containing protein</fullName>
    </recommendedName>
</protein>
<accession>A0A1A9WBM2</accession>
<dbReference type="Proteomes" id="UP000091820">
    <property type="component" value="Unassembled WGS sequence"/>
</dbReference>